<evidence type="ECO:0000256" key="4">
    <source>
        <dbReference type="ARBA" id="ARBA00022884"/>
    </source>
</evidence>
<dbReference type="SUPFAM" id="SSF54814">
    <property type="entry name" value="Prokaryotic type KH domain (KH-domain type II)"/>
    <property type="match status" value="2"/>
</dbReference>
<dbReference type="InterPro" id="IPR013735">
    <property type="entry name" value="TF_NusA_N"/>
</dbReference>
<dbReference type="CDD" id="cd22529">
    <property type="entry name" value="KH-II_NusA_rpt2"/>
    <property type="match status" value="1"/>
</dbReference>
<dbReference type="GO" id="GO:0006353">
    <property type="term" value="P:DNA-templated transcription termination"/>
    <property type="evidence" value="ECO:0007669"/>
    <property type="project" value="UniProtKB-UniRule"/>
</dbReference>
<dbReference type="AlphaFoldDB" id="A0A853F5A9"/>
<dbReference type="SMART" id="SM00316">
    <property type="entry name" value="S1"/>
    <property type="match status" value="1"/>
</dbReference>
<dbReference type="InterPro" id="IPR012340">
    <property type="entry name" value="NA-bd_OB-fold"/>
</dbReference>
<dbReference type="GO" id="GO:0003700">
    <property type="term" value="F:DNA-binding transcription factor activity"/>
    <property type="evidence" value="ECO:0007669"/>
    <property type="project" value="InterPro"/>
</dbReference>
<dbReference type="InterPro" id="IPR036555">
    <property type="entry name" value="NusA_N_sf"/>
</dbReference>
<evidence type="ECO:0000259" key="8">
    <source>
        <dbReference type="PROSITE" id="PS50126"/>
    </source>
</evidence>
<name>A0A853F5A9_9GAMM</name>
<dbReference type="SUPFAM" id="SSF50249">
    <property type="entry name" value="Nucleic acid-binding proteins"/>
    <property type="match status" value="1"/>
</dbReference>
<dbReference type="InterPro" id="IPR004087">
    <property type="entry name" value="KH_dom"/>
</dbReference>
<evidence type="ECO:0000256" key="3">
    <source>
        <dbReference type="ARBA" id="ARBA00022814"/>
    </source>
</evidence>
<dbReference type="Gene3D" id="3.30.300.20">
    <property type="match status" value="2"/>
</dbReference>
<dbReference type="PROSITE" id="PS50084">
    <property type="entry name" value="KH_TYPE_1"/>
    <property type="match status" value="1"/>
</dbReference>
<dbReference type="GO" id="GO:0000166">
    <property type="term" value="F:nucleotide binding"/>
    <property type="evidence" value="ECO:0007669"/>
    <property type="project" value="InterPro"/>
</dbReference>
<evidence type="ECO:0000256" key="7">
    <source>
        <dbReference type="HAMAP-Rule" id="MF_00945"/>
    </source>
</evidence>
<dbReference type="InterPro" id="IPR009019">
    <property type="entry name" value="KH_sf_prok-type"/>
</dbReference>
<evidence type="ECO:0000256" key="5">
    <source>
        <dbReference type="ARBA" id="ARBA00023015"/>
    </source>
</evidence>
<evidence type="ECO:0000256" key="2">
    <source>
        <dbReference type="ARBA" id="ARBA00022490"/>
    </source>
</evidence>
<dbReference type="Pfam" id="PF00575">
    <property type="entry name" value="S1"/>
    <property type="match status" value="1"/>
</dbReference>
<accession>A0A853F5A9</accession>
<dbReference type="InterPro" id="IPR058582">
    <property type="entry name" value="KH_NusA_2nd"/>
</dbReference>
<comment type="function">
    <text evidence="7">Participates in both transcription termination and antitermination.</text>
</comment>
<dbReference type="GO" id="GO:0003723">
    <property type="term" value="F:RNA binding"/>
    <property type="evidence" value="ECO:0007669"/>
    <property type="project" value="UniProtKB-UniRule"/>
</dbReference>
<dbReference type="FunFam" id="3.30.300.20:FF:000005">
    <property type="entry name" value="Transcription termination/antitermination protein NusA"/>
    <property type="match status" value="1"/>
</dbReference>
<dbReference type="CDD" id="cd02134">
    <property type="entry name" value="KH-II_NusA_rpt1"/>
    <property type="match status" value="1"/>
</dbReference>
<dbReference type="HAMAP" id="MF_00945_B">
    <property type="entry name" value="NusA_B"/>
    <property type="match status" value="1"/>
</dbReference>
<dbReference type="InterPro" id="IPR003029">
    <property type="entry name" value="S1_domain"/>
</dbReference>
<evidence type="ECO:0000313" key="10">
    <source>
        <dbReference type="Proteomes" id="UP000568751"/>
    </source>
</evidence>
<dbReference type="SMART" id="SM00322">
    <property type="entry name" value="KH"/>
    <property type="match status" value="2"/>
</dbReference>
<dbReference type="Gene3D" id="2.40.50.140">
    <property type="entry name" value="Nucleic acid-binding proteins"/>
    <property type="match status" value="1"/>
</dbReference>
<dbReference type="Proteomes" id="UP000568751">
    <property type="component" value="Unassembled WGS sequence"/>
</dbReference>
<dbReference type="InterPro" id="IPR010213">
    <property type="entry name" value="TF_NusA"/>
</dbReference>
<dbReference type="InterPro" id="IPR025249">
    <property type="entry name" value="TF_NusA_KH_1st"/>
</dbReference>
<dbReference type="CDD" id="cd04455">
    <property type="entry name" value="S1_NusA"/>
    <property type="match status" value="1"/>
</dbReference>
<dbReference type="InterPro" id="IPR015946">
    <property type="entry name" value="KH_dom-like_a/b"/>
</dbReference>
<gene>
    <name evidence="7 9" type="primary">nusA</name>
    <name evidence="9" type="ORF">H0A76_07525</name>
</gene>
<keyword evidence="4 7" id="KW-0694">RNA-binding</keyword>
<dbReference type="PROSITE" id="PS50126">
    <property type="entry name" value="S1"/>
    <property type="match status" value="1"/>
</dbReference>
<keyword evidence="3 7" id="KW-0889">Transcription antitermination</keyword>
<comment type="caution">
    <text evidence="9">The sequence shown here is derived from an EMBL/GenBank/DDBJ whole genome shotgun (WGS) entry which is preliminary data.</text>
</comment>
<dbReference type="Pfam" id="PF13184">
    <property type="entry name" value="KH_NusA_1st"/>
    <property type="match status" value="1"/>
</dbReference>
<reference evidence="9 10" key="1">
    <citation type="submission" date="2020-05" db="EMBL/GenBank/DDBJ databases">
        <title>Horizontal transmission and recombination maintain forever young bacterial symbiont genomes.</title>
        <authorList>
            <person name="Russell S.L."/>
            <person name="Pepper-Tunick E."/>
            <person name="Svedberg J."/>
            <person name="Byrne A."/>
            <person name="Ruelas Castillo J."/>
            <person name="Vollmers C."/>
            <person name="Beinart R.A."/>
            <person name="Corbett-Detig R."/>
        </authorList>
    </citation>
    <scope>NUCLEOTIDE SEQUENCE [LARGE SCALE GENOMIC DNA]</scope>
    <source>
        <strain evidence="9">455</strain>
    </source>
</reference>
<dbReference type="PANTHER" id="PTHR22648:SF0">
    <property type="entry name" value="TRANSCRIPTION TERMINATION_ANTITERMINATION PROTEIN NUSA"/>
    <property type="match status" value="1"/>
</dbReference>
<evidence type="ECO:0000256" key="6">
    <source>
        <dbReference type="ARBA" id="ARBA00023163"/>
    </source>
</evidence>
<dbReference type="Pfam" id="PF26594">
    <property type="entry name" value="KH_NusA_2nd"/>
    <property type="match status" value="1"/>
</dbReference>
<dbReference type="Pfam" id="PF14520">
    <property type="entry name" value="HHH_5"/>
    <property type="match status" value="1"/>
</dbReference>
<dbReference type="EMBL" id="JACCHT010000001">
    <property type="protein sequence ID" value="NYT27749.1"/>
    <property type="molecule type" value="Genomic_DNA"/>
</dbReference>
<dbReference type="GO" id="GO:0005829">
    <property type="term" value="C:cytosol"/>
    <property type="evidence" value="ECO:0007669"/>
    <property type="project" value="TreeGrafter"/>
</dbReference>
<evidence type="ECO:0000313" key="9">
    <source>
        <dbReference type="EMBL" id="NYT27749.1"/>
    </source>
</evidence>
<dbReference type="PANTHER" id="PTHR22648">
    <property type="entry name" value="TRANSCRIPTION TERMINATION FACTOR NUSA"/>
    <property type="match status" value="1"/>
</dbReference>
<dbReference type="RefSeq" id="WP_369150099.1">
    <property type="nucleotide sequence ID" value="NZ_OZ156463.1"/>
</dbReference>
<dbReference type="SUPFAM" id="SSF47794">
    <property type="entry name" value="Rad51 N-terminal domain-like"/>
    <property type="match status" value="2"/>
</dbReference>
<organism evidence="9 10">
    <name type="scientific">Candidatus Thiodubiliella endoseptemdiera</name>
    <dbReference type="NCBI Taxonomy" id="2738886"/>
    <lineage>
        <taxon>Bacteria</taxon>
        <taxon>Pseudomonadati</taxon>
        <taxon>Pseudomonadota</taxon>
        <taxon>Gammaproteobacteria</taxon>
        <taxon>Candidatus Pseudothioglobaceae</taxon>
        <taxon>Candidatus Thiodubiliella</taxon>
    </lineage>
</organism>
<comment type="subcellular location">
    <subcellularLocation>
        <location evidence="7">Cytoplasm</location>
    </subcellularLocation>
</comment>
<comment type="subunit">
    <text evidence="7">Monomer. Binds directly to the core enzyme of the DNA-dependent RNA polymerase and to nascent RNA.</text>
</comment>
<keyword evidence="1 7" id="KW-0806">Transcription termination</keyword>
<proteinExistence type="inferred from homology"/>
<dbReference type="InterPro" id="IPR010995">
    <property type="entry name" value="DNA_repair_Rad51/TF_NusA_a-hlx"/>
</dbReference>
<comment type="similarity">
    <text evidence="7">Belongs to the NusA family.</text>
</comment>
<feature type="domain" description="S1 motif" evidence="8">
    <location>
        <begin position="141"/>
        <end position="205"/>
    </location>
</feature>
<dbReference type="Gene3D" id="3.30.1480.10">
    <property type="entry name" value="NusA, N-terminal domain"/>
    <property type="match status" value="1"/>
</dbReference>
<dbReference type="Pfam" id="PF08529">
    <property type="entry name" value="NusA_N"/>
    <property type="match status" value="1"/>
</dbReference>
<protein>
    <recommendedName>
        <fullName evidence="7">Transcription termination/antitermination protein NusA</fullName>
    </recommendedName>
</protein>
<dbReference type="Gene3D" id="1.10.150.20">
    <property type="entry name" value="5' to 3' exonuclease, C-terminal subdomain"/>
    <property type="match status" value="2"/>
</dbReference>
<dbReference type="GO" id="GO:0031564">
    <property type="term" value="P:transcription antitermination"/>
    <property type="evidence" value="ECO:0007669"/>
    <property type="project" value="UniProtKB-UniRule"/>
</dbReference>
<dbReference type="NCBIfam" id="TIGR01953">
    <property type="entry name" value="NusA"/>
    <property type="match status" value="1"/>
</dbReference>
<keyword evidence="6 7" id="KW-0804">Transcription</keyword>
<evidence type="ECO:0000256" key="1">
    <source>
        <dbReference type="ARBA" id="ARBA00022472"/>
    </source>
</evidence>
<dbReference type="SUPFAM" id="SSF69705">
    <property type="entry name" value="Transcription factor NusA, N-terminal domain"/>
    <property type="match status" value="1"/>
</dbReference>
<dbReference type="FunFam" id="3.30.300.20:FF:000002">
    <property type="entry name" value="Transcription termination/antitermination protein NusA"/>
    <property type="match status" value="1"/>
</dbReference>
<keyword evidence="5 7" id="KW-0805">Transcription regulation</keyword>
<sequence length="492" mass="54577">MESKELFLMVEAISNEKNITKEDVFEALEEAMAVATKKRHNIDAHVEIDRKTGEFSTFRQWTVVEDGDNFLDDDGEIEFNAELHVYAKDAKGIAVEDFVREPRETEEFGRIAAQTVKQVIIQKVREAEREVIVADYTQRVGEVIMVTVKRVDRSNAYVDMGGVDGMISKFDLIPNESIRKNDRLRAYIKEVKSSPRGAQIFLSRTVPEMMIELFEMEVPEISEGVIEIMGASRDPGLRSKLAVKTKDKRLDPIGSCIGMRGARVQAVSNELNGERVDVILWDEDIAQYAINAMAPAEVTSIVVDEDKNTMDIAVEEDQLALAIGRGGQNIKLASRLIGWKLNVMSVSESDDKQAEESQKVSDKLAEKLGIDSEVAAVLIDEGFGSVDAVADADAVNLESIEEFDASMVEEMQARASDAQLVQAFGDADSFEVLTTVEGVDEDLAQALIKAEVITVEDLAELSIDELLEVRNIDKEVASAVIMTARENEGWFK</sequence>
<keyword evidence="2 7" id="KW-0963">Cytoplasm</keyword>
<dbReference type="InterPro" id="IPR030842">
    <property type="entry name" value="TF_NusA_bacterial"/>
</dbReference>